<evidence type="ECO:0000256" key="1">
    <source>
        <dbReference type="ARBA" id="ARBA00000885"/>
    </source>
</evidence>
<evidence type="ECO:0000256" key="3">
    <source>
        <dbReference type="ARBA" id="ARBA00022679"/>
    </source>
</evidence>
<feature type="active site" description="Glycyl thioester intermediate" evidence="5">
    <location>
        <position position="999"/>
    </location>
</feature>
<protein>
    <recommendedName>
        <fullName evidence="2">HECT-type E3 ubiquitin transferase</fullName>
        <ecNumber evidence="2">2.3.2.26</ecNumber>
    </recommendedName>
</protein>
<sequence length="1031" mass="119420">MFLKSAQIERQKREQLRVRTNSAITLQSACRRYLDLLSWRKSLSENWNGCSIVHFKYFFPYLVKVQAPEQSIGQLRLLHQRLPLLSNEELEEIEETIVNTFTLLVSDDDHNHNELEKEILVSLDKIFTLDNSVTFGRSHNQHFTAALVSLYRNGEVFALAYILKFSGRLSMKPLLTLFIDPKISIIQDSVSHHWLQEFDTFEKNLLTYLLDDKKYLKDLPNTDKLLLLSNISISLYQYPELKSNKNLTSKTALPLVQLALSAVSQKITIFDSDRLQVKKGPSENIVNANDPYAMEMDSPIDDITSVGCSISISSSFFDSLKPLFQLNNFRFFHELTPNNLIGYISALLHFASIIEGEQANSLKLNIDIHWILKEKNTDLILACFNSVSSLAFYDSFLQNRRVAEFLPSLIFTEQYRSWWDSLIVFQEFLSNIISLTSDEKFYKAIIISRDDLTNFIRFLKTFVIEVLFKYRDLSKPANYNPLFFMQQFKKSLSLLHMLYMKDLKLKILEKNFWILSGYDLEMGSISSAIPIIDKIHNDTFFYEHKEDDGESVDFLQNSKLVQLFKNNIPKKIVDFFYILAYAPFMVPFEKRAEIFHFFIEYDKHNNNVNEWFPTKAEGVISRDNMLFDSYNSFGNLTGTEFKRQFSVQFVNKFGETEAGIDGGGLTKELLTTLVASTFVPSEENRKNNKGLQLFKEAVDYKLYCNPEFFFKLQYERSHPKEKIPYACTNDEYLKISRFLGMVIGKCLYDNVLLDISFTSFFLNTCATLGSEYFKNLIGEKISVVGHNNSFDELKNLDLSLCRSLNYILVQTDPEKFENMSLLFTVDDLFYDEDGNTHHVEVPLLPPQRRSPNSALEPVPVTVNNKMQFVRLMTSFKLSKQTDLVMKYFVEGLFQVIKPYWLLLFNPFELQTLISGDDDAIDIDDLQRNVEYGGFLESDQTVHDLFTILREFSRTDRGKFVKFVTSSPKQPLLGFKELNPRFGIRNSGSDTSRLPTASTCVNLLKIPDYKDKELLREKLLYSINSKAGFDLS</sequence>
<dbReference type="GO" id="GO:0006511">
    <property type="term" value="P:ubiquitin-dependent protein catabolic process"/>
    <property type="evidence" value="ECO:0007669"/>
    <property type="project" value="TreeGrafter"/>
</dbReference>
<organism evidence="7 8">
    <name type="scientific">Pichia membranifaciens</name>
    <dbReference type="NCBI Taxonomy" id="4926"/>
    <lineage>
        <taxon>Eukaryota</taxon>
        <taxon>Fungi</taxon>
        <taxon>Dikarya</taxon>
        <taxon>Ascomycota</taxon>
        <taxon>Saccharomycotina</taxon>
        <taxon>Pichiomycetes</taxon>
        <taxon>Pichiales</taxon>
        <taxon>Pichiaceae</taxon>
        <taxon>Pichia</taxon>
    </lineage>
</organism>
<dbReference type="PANTHER" id="PTHR45700">
    <property type="entry name" value="UBIQUITIN-PROTEIN LIGASE E3C"/>
    <property type="match status" value="1"/>
</dbReference>
<keyword evidence="4 5" id="KW-0833">Ubl conjugation pathway</keyword>
<dbReference type="PANTHER" id="PTHR45700:SF2">
    <property type="entry name" value="UBIQUITIN-PROTEIN LIGASE E3C"/>
    <property type="match status" value="1"/>
</dbReference>
<reference evidence="7 8" key="1">
    <citation type="submission" date="2016-08" db="EMBL/GenBank/DDBJ databases">
        <title>Whole genome shotgun sequence of Pichia membranifaciens KS47-1.</title>
        <authorList>
            <person name="Konishi M."/>
            <person name="Ishida M."/>
            <person name="Arakawa T."/>
            <person name="Kato Y."/>
            <person name="Horiuchi J."/>
        </authorList>
    </citation>
    <scope>NUCLEOTIDE SEQUENCE [LARGE SCALE GENOMIC DNA]</scope>
    <source>
        <strain evidence="7 8">KS47-1</strain>
    </source>
</reference>
<name>A0A1Q2YCI7_9ASCO</name>
<keyword evidence="3" id="KW-0808">Transferase</keyword>
<dbReference type="Gene3D" id="3.30.2410.10">
    <property type="entry name" value="Hect, E3 ligase catalytic domain"/>
    <property type="match status" value="1"/>
</dbReference>
<dbReference type="InterPro" id="IPR000569">
    <property type="entry name" value="HECT_dom"/>
</dbReference>
<evidence type="ECO:0000256" key="4">
    <source>
        <dbReference type="ARBA" id="ARBA00022786"/>
    </source>
</evidence>
<evidence type="ECO:0000313" key="7">
    <source>
        <dbReference type="EMBL" id="GAV27254.1"/>
    </source>
</evidence>
<dbReference type="Pfam" id="PF00632">
    <property type="entry name" value="HECT"/>
    <property type="match status" value="1"/>
</dbReference>
<dbReference type="GO" id="GO:0000209">
    <property type="term" value="P:protein polyubiquitination"/>
    <property type="evidence" value="ECO:0007669"/>
    <property type="project" value="InterPro"/>
</dbReference>
<evidence type="ECO:0000256" key="2">
    <source>
        <dbReference type="ARBA" id="ARBA00012485"/>
    </source>
</evidence>
<proteinExistence type="predicted"/>
<dbReference type="OrthoDB" id="8068875at2759"/>
<dbReference type="InterPro" id="IPR035983">
    <property type="entry name" value="Hect_E3_ubiquitin_ligase"/>
</dbReference>
<dbReference type="FunFam" id="3.30.2410.10:FF:000011">
    <property type="entry name" value="Putative Ubiquitin-protein ligase E3C"/>
    <property type="match status" value="1"/>
</dbReference>
<evidence type="ECO:0000256" key="5">
    <source>
        <dbReference type="PROSITE-ProRule" id="PRU00104"/>
    </source>
</evidence>
<keyword evidence="8" id="KW-1185">Reference proteome</keyword>
<gene>
    <name evidence="7" type="ORF">PMKS-000718</name>
</gene>
<dbReference type="EC" id="2.3.2.26" evidence="2"/>
<evidence type="ECO:0000259" key="6">
    <source>
        <dbReference type="PROSITE" id="PS50237"/>
    </source>
</evidence>
<evidence type="ECO:0000313" key="8">
    <source>
        <dbReference type="Proteomes" id="UP000186136"/>
    </source>
</evidence>
<dbReference type="SUPFAM" id="SSF56204">
    <property type="entry name" value="Hect, E3 ligase catalytic domain"/>
    <property type="match status" value="1"/>
</dbReference>
<dbReference type="AlphaFoldDB" id="A0A1Q2YCI7"/>
<dbReference type="Gene3D" id="3.90.1750.10">
    <property type="entry name" value="Hect, E3 ligase catalytic domains"/>
    <property type="match status" value="1"/>
</dbReference>
<dbReference type="Gene3D" id="3.30.2160.10">
    <property type="entry name" value="Hect, E3 ligase catalytic domain"/>
    <property type="match status" value="1"/>
</dbReference>
<dbReference type="SMART" id="SM00119">
    <property type="entry name" value="HECTc"/>
    <property type="match status" value="1"/>
</dbReference>
<dbReference type="Proteomes" id="UP000186136">
    <property type="component" value="Unassembled WGS sequence"/>
</dbReference>
<dbReference type="PROSITE" id="PS50237">
    <property type="entry name" value="HECT"/>
    <property type="match status" value="1"/>
</dbReference>
<feature type="domain" description="HECT" evidence="6">
    <location>
        <begin position="637"/>
        <end position="1031"/>
    </location>
</feature>
<comment type="catalytic activity">
    <reaction evidence="1">
        <text>S-ubiquitinyl-[E2 ubiquitin-conjugating enzyme]-L-cysteine + [acceptor protein]-L-lysine = [E2 ubiquitin-conjugating enzyme]-L-cysteine + N(6)-ubiquitinyl-[acceptor protein]-L-lysine.</text>
        <dbReference type="EC" id="2.3.2.26"/>
    </reaction>
</comment>
<accession>A0A1Q2YCI7</accession>
<dbReference type="GO" id="GO:0061630">
    <property type="term" value="F:ubiquitin protein ligase activity"/>
    <property type="evidence" value="ECO:0007669"/>
    <property type="project" value="UniProtKB-EC"/>
</dbReference>
<comment type="caution">
    <text evidence="7">The sequence shown here is derived from an EMBL/GenBank/DDBJ whole genome shotgun (WGS) entry which is preliminary data.</text>
</comment>
<dbReference type="InterPro" id="IPR044611">
    <property type="entry name" value="E3A/B/C-like"/>
</dbReference>
<dbReference type="EMBL" id="BDGI01000027">
    <property type="protein sequence ID" value="GAV27254.1"/>
    <property type="molecule type" value="Genomic_DNA"/>
</dbReference>